<accession>A0AAN8NDG1</accession>
<dbReference type="EMBL" id="JAVHNR010000002">
    <property type="protein sequence ID" value="KAK6352020.1"/>
    <property type="molecule type" value="Genomic_DNA"/>
</dbReference>
<reference evidence="1 2" key="1">
    <citation type="submission" date="2019-10" db="EMBL/GenBank/DDBJ databases">
        <authorList>
            <person name="Palmer J.M."/>
        </authorList>
    </citation>
    <scope>NUCLEOTIDE SEQUENCE [LARGE SCALE GENOMIC DNA]</scope>
    <source>
        <strain evidence="1 2">TWF718</strain>
    </source>
</reference>
<name>A0AAN8NDG1_9PEZI</name>
<proteinExistence type="predicted"/>
<comment type="caution">
    <text evidence="1">The sequence shown here is derived from an EMBL/GenBank/DDBJ whole genome shotgun (WGS) entry which is preliminary data.</text>
</comment>
<organism evidence="1 2">
    <name type="scientific">Orbilia javanica</name>
    <dbReference type="NCBI Taxonomy" id="47235"/>
    <lineage>
        <taxon>Eukaryota</taxon>
        <taxon>Fungi</taxon>
        <taxon>Dikarya</taxon>
        <taxon>Ascomycota</taxon>
        <taxon>Pezizomycotina</taxon>
        <taxon>Orbiliomycetes</taxon>
        <taxon>Orbiliales</taxon>
        <taxon>Orbiliaceae</taxon>
        <taxon>Orbilia</taxon>
    </lineage>
</organism>
<evidence type="ECO:0000313" key="1">
    <source>
        <dbReference type="EMBL" id="KAK6352020.1"/>
    </source>
</evidence>
<dbReference type="Proteomes" id="UP001313282">
    <property type="component" value="Unassembled WGS sequence"/>
</dbReference>
<evidence type="ECO:0000313" key="2">
    <source>
        <dbReference type="Proteomes" id="UP001313282"/>
    </source>
</evidence>
<sequence>MAMGPGWVFITRLACTMVENPMEAAYEDLTHTTSARFFSRDLSRMTTKSNIPSYASSNFHSTISPLSPSLPFEDSILHRYNPTISTSCTHCLSSEHSNAFR</sequence>
<keyword evidence="2" id="KW-1185">Reference proteome</keyword>
<protein>
    <submittedName>
        <fullName evidence="1">Uncharacterized protein</fullName>
    </submittedName>
</protein>
<dbReference type="AlphaFoldDB" id="A0AAN8NDG1"/>
<gene>
    <name evidence="1" type="ORF">TWF718_005169</name>
</gene>